<reference evidence="2" key="1">
    <citation type="journal article" date="2023" name="G3 (Bethesda)">
        <title>A reference genome for the long-term kleptoplast-retaining sea slug Elysia crispata morphotype clarki.</title>
        <authorList>
            <person name="Eastman K.E."/>
            <person name="Pendleton A.L."/>
            <person name="Shaikh M.A."/>
            <person name="Suttiyut T."/>
            <person name="Ogas R."/>
            <person name="Tomko P."/>
            <person name="Gavelis G."/>
            <person name="Widhalm J.R."/>
            <person name="Wisecaver J.H."/>
        </authorList>
    </citation>
    <scope>NUCLEOTIDE SEQUENCE</scope>
    <source>
        <strain evidence="2">ECLA1</strain>
    </source>
</reference>
<accession>A0AAE0Y9C6</accession>
<gene>
    <name evidence="2" type="ORF">RRG08_066379</name>
</gene>
<feature type="transmembrane region" description="Helical" evidence="1">
    <location>
        <begin position="64"/>
        <end position="82"/>
    </location>
</feature>
<name>A0AAE0Y9C6_9GAST</name>
<proteinExistence type="predicted"/>
<evidence type="ECO:0000313" key="2">
    <source>
        <dbReference type="EMBL" id="KAK3737692.1"/>
    </source>
</evidence>
<protein>
    <submittedName>
        <fullName evidence="2">Uncharacterized protein</fullName>
    </submittedName>
</protein>
<sequence length="86" mass="9215">MLANKVSLKGKLVDLRLYLEEKSLVVSHPAFLAGSAGILSDPEDPFDFQVFETSSIAFFNADGLFISFVNAVALLSVAAFGFSSKP</sequence>
<comment type="caution">
    <text evidence="2">The sequence shown here is derived from an EMBL/GenBank/DDBJ whole genome shotgun (WGS) entry which is preliminary data.</text>
</comment>
<keyword evidence="1" id="KW-0472">Membrane</keyword>
<dbReference type="Proteomes" id="UP001283361">
    <property type="component" value="Unassembled WGS sequence"/>
</dbReference>
<keyword evidence="3" id="KW-1185">Reference proteome</keyword>
<keyword evidence="1" id="KW-1133">Transmembrane helix</keyword>
<evidence type="ECO:0000256" key="1">
    <source>
        <dbReference type="SAM" id="Phobius"/>
    </source>
</evidence>
<keyword evidence="1" id="KW-0812">Transmembrane</keyword>
<evidence type="ECO:0000313" key="3">
    <source>
        <dbReference type="Proteomes" id="UP001283361"/>
    </source>
</evidence>
<organism evidence="2 3">
    <name type="scientific">Elysia crispata</name>
    <name type="common">lettuce slug</name>
    <dbReference type="NCBI Taxonomy" id="231223"/>
    <lineage>
        <taxon>Eukaryota</taxon>
        <taxon>Metazoa</taxon>
        <taxon>Spiralia</taxon>
        <taxon>Lophotrochozoa</taxon>
        <taxon>Mollusca</taxon>
        <taxon>Gastropoda</taxon>
        <taxon>Heterobranchia</taxon>
        <taxon>Euthyneura</taxon>
        <taxon>Panpulmonata</taxon>
        <taxon>Sacoglossa</taxon>
        <taxon>Placobranchoidea</taxon>
        <taxon>Plakobranchidae</taxon>
        <taxon>Elysia</taxon>
    </lineage>
</organism>
<dbReference type="EMBL" id="JAWDGP010006631">
    <property type="protein sequence ID" value="KAK3737692.1"/>
    <property type="molecule type" value="Genomic_DNA"/>
</dbReference>
<dbReference type="AlphaFoldDB" id="A0AAE0Y9C6"/>